<keyword evidence="3" id="KW-1185">Reference proteome</keyword>
<proteinExistence type="predicted"/>
<gene>
    <name evidence="2" type="ORF">CLV74_105179</name>
</gene>
<keyword evidence="1" id="KW-1133">Transmembrane helix</keyword>
<sequence>MRPNGKSLNRHFKSPVSAAGTGAILFLISVPLHLLAPDQTSVLIAPLTLTLIAGAYISFGATSALASTF</sequence>
<comment type="caution">
    <text evidence="2">The sequence shown here is derived from an EMBL/GenBank/DDBJ whole genome shotgun (WGS) entry which is preliminary data.</text>
</comment>
<dbReference type="OrthoDB" id="673341at2"/>
<evidence type="ECO:0000313" key="3">
    <source>
        <dbReference type="Proteomes" id="UP000238392"/>
    </source>
</evidence>
<dbReference type="AlphaFoldDB" id="A0A2T0WU32"/>
<reference evidence="2 3" key="1">
    <citation type="submission" date="2018-03" db="EMBL/GenBank/DDBJ databases">
        <title>Genomic Encyclopedia of Archaeal and Bacterial Type Strains, Phase II (KMG-II): from individual species to whole genera.</title>
        <authorList>
            <person name="Goeker M."/>
        </authorList>
    </citation>
    <scope>NUCLEOTIDE SEQUENCE [LARGE SCALE GENOMIC DNA]</scope>
    <source>
        <strain evidence="2 3">DSM 100212</strain>
    </source>
</reference>
<name>A0A2T0WU32_9RHOB</name>
<evidence type="ECO:0000313" key="2">
    <source>
        <dbReference type="EMBL" id="PRY90198.1"/>
    </source>
</evidence>
<dbReference type="RefSeq" id="WP_106264014.1">
    <property type="nucleotide sequence ID" value="NZ_PVTQ01000005.1"/>
</dbReference>
<keyword evidence="1" id="KW-0472">Membrane</keyword>
<accession>A0A2T0WU32</accession>
<organism evidence="2 3">
    <name type="scientific">Donghicola tyrosinivorans</name>
    <dbReference type="NCBI Taxonomy" id="1652492"/>
    <lineage>
        <taxon>Bacteria</taxon>
        <taxon>Pseudomonadati</taxon>
        <taxon>Pseudomonadota</taxon>
        <taxon>Alphaproteobacteria</taxon>
        <taxon>Rhodobacterales</taxon>
        <taxon>Roseobacteraceae</taxon>
        <taxon>Donghicola</taxon>
    </lineage>
</organism>
<evidence type="ECO:0000256" key="1">
    <source>
        <dbReference type="SAM" id="Phobius"/>
    </source>
</evidence>
<feature type="transmembrane region" description="Helical" evidence="1">
    <location>
        <begin position="12"/>
        <end position="36"/>
    </location>
</feature>
<protein>
    <submittedName>
        <fullName evidence="2">Uncharacterized protein</fullName>
    </submittedName>
</protein>
<keyword evidence="1" id="KW-0812">Transmembrane</keyword>
<dbReference type="Proteomes" id="UP000238392">
    <property type="component" value="Unassembled WGS sequence"/>
</dbReference>
<feature type="transmembrane region" description="Helical" evidence="1">
    <location>
        <begin position="42"/>
        <end position="66"/>
    </location>
</feature>
<dbReference type="EMBL" id="PVTQ01000005">
    <property type="protein sequence ID" value="PRY90198.1"/>
    <property type="molecule type" value="Genomic_DNA"/>
</dbReference>